<evidence type="ECO:0000313" key="1">
    <source>
        <dbReference type="EMBL" id="MBC5666191.1"/>
    </source>
</evidence>
<dbReference type="Proteomes" id="UP000647235">
    <property type="component" value="Unassembled WGS sequence"/>
</dbReference>
<gene>
    <name evidence="1" type="ORF">H8S07_13205</name>
</gene>
<name>A0ABR7EXV9_9FIRM</name>
<protein>
    <recommendedName>
        <fullName evidence="3">BIG2 domain-containing protein</fullName>
    </recommendedName>
</protein>
<proteinExistence type="predicted"/>
<evidence type="ECO:0000313" key="2">
    <source>
        <dbReference type="Proteomes" id="UP000647235"/>
    </source>
</evidence>
<feature type="non-terminal residue" evidence="1">
    <location>
        <position position="1"/>
    </location>
</feature>
<sequence length="58" mass="6583">VTKKAGKTTYKSNYSKIKVKNGKIYVKKGAKKGTYKITVTVKDTNYKTVKKTIKVRVK</sequence>
<evidence type="ECO:0008006" key="3">
    <source>
        <dbReference type="Google" id="ProtNLM"/>
    </source>
</evidence>
<keyword evidence="2" id="KW-1185">Reference proteome</keyword>
<reference evidence="1 2" key="1">
    <citation type="submission" date="2020-08" db="EMBL/GenBank/DDBJ databases">
        <title>Genome public.</title>
        <authorList>
            <person name="Liu C."/>
            <person name="Sun Q."/>
        </authorList>
    </citation>
    <scope>NUCLEOTIDE SEQUENCE [LARGE SCALE GENOMIC DNA]</scope>
    <source>
        <strain evidence="1 2">NSJ-36</strain>
    </source>
</reference>
<comment type="caution">
    <text evidence="1">The sequence shown here is derived from an EMBL/GenBank/DDBJ whole genome shotgun (WGS) entry which is preliminary data.</text>
</comment>
<organism evidence="1 2">
    <name type="scientific">Dorea hominis</name>
    <dbReference type="NCBI Taxonomy" id="2763040"/>
    <lineage>
        <taxon>Bacteria</taxon>
        <taxon>Bacillati</taxon>
        <taxon>Bacillota</taxon>
        <taxon>Clostridia</taxon>
        <taxon>Lachnospirales</taxon>
        <taxon>Lachnospiraceae</taxon>
        <taxon>Dorea</taxon>
    </lineage>
</organism>
<accession>A0ABR7EXV9</accession>
<dbReference type="EMBL" id="JACOOY010000022">
    <property type="protein sequence ID" value="MBC5666191.1"/>
    <property type="molecule type" value="Genomic_DNA"/>
</dbReference>